<reference evidence="12 13" key="1">
    <citation type="submission" date="2018-08" db="EMBL/GenBank/DDBJ databases">
        <title>Aphanomyces genome sequencing and annotation.</title>
        <authorList>
            <person name="Minardi D."/>
            <person name="Oidtmann B."/>
            <person name="Van Der Giezen M."/>
            <person name="Studholme D.J."/>
        </authorList>
    </citation>
    <scope>NUCLEOTIDE SEQUENCE [LARGE SCALE GENOMIC DNA]</scope>
    <source>
        <strain evidence="12 13">NJM0002</strain>
    </source>
</reference>
<evidence type="ECO:0000256" key="4">
    <source>
        <dbReference type="ARBA" id="ARBA00022737"/>
    </source>
</evidence>
<dbReference type="FunFam" id="1.20.1560.10:FF:000013">
    <property type="entry name" value="ABC transporter C family member 2"/>
    <property type="match status" value="1"/>
</dbReference>
<feature type="transmembrane region" description="Helical" evidence="9">
    <location>
        <begin position="740"/>
        <end position="761"/>
    </location>
</feature>
<dbReference type="GO" id="GO:0140359">
    <property type="term" value="F:ABC-type transporter activity"/>
    <property type="evidence" value="ECO:0007669"/>
    <property type="project" value="InterPro"/>
</dbReference>
<feature type="transmembrane region" description="Helical" evidence="9">
    <location>
        <begin position="352"/>
        <end position="374"/>
    </location>
</feature>
<evidence type="ECO:0000256" key="8">
    <source>
        <dbReference type="ARBA" id="ARBA00023136"/>
    </source>
</evidence>
<feature type="transmembrane region" description="Helical" evidence="9">
    <location>
        <begin position="166"/>
        <end position="185"/>
    </location>
</feature>
<feature type="domain" description="ABC transmembrane type-1" evidence="11">
    <location>
        <begin position="134"/>
        <end position="411"/>
    </location>
</feature>
<dbReference type="PROSITE" id="PS50929">
    <property type="entry name" value="ABC_TM1F"/>
    <property type="match status" value="2"/>
</dbReference>
<keyword evidence="3 9" id="KW-0812">Transmembrane</keyword>
<feature type="transmembrane region" description="Helical" evidence="9">
    <location>
        <begin position="125"/>
        <end position="146"/>
    </location>
</feature>
<dbReference type="Gene3D" id="1.20.1560.10">
    <property type="entry name" value="ABC transporter type 1, transmembrane domain"/>
    <property type="match status" value="2"/>
</dbReference>
<evidence type="ECO:0000313" key="13">
    <source>
        <dbReference type="Proteomes" id="UP000285060"/>
    </source>
</evidence>
<evidence type="ECO:0000313" key="12">
    <source>
        <dbReference type="EMBL" id="RHY28133.1"/>
    </source>
</evidence>
<dbReference type="Proteomes" id="UP000285060">
    <property type="component" value="Unassembled WGS sequence"/>
</dbReference>
<evidence type="ECO:0000259" key="11">
    <source>
        <dbReference type="PROSITE" id="PS50929"/>
    </source>
</evidence>
<dbReference type="CDD" id="cd18580">
    <property type="entry name" value="ABC_6TM_ABCC_D2"/>
    <property type="match status" value="1"/>
</dbReference>
<dbReference type="InterPro" id="IPR017871">
    <property type="entry name" value="ABC_transporter-like_CS"/>
</dbReference>
<dbReference type="GO" id="GO:0005774">
    <property type="term" value="C:vacuolar membrane"/>
    <property type="evidence" value="ECO:0007669"/>
    <property type="project" value="UniProtKB-SubCell"/>
</dbReference>
<dbReference type="GO" id="GO:0005524">
    <property type="term" value="F:ATP binding"/>
    <property type="evidence" value="ECO:0007669"/>
    <property type="project" value="UniProtKB-KW"/>
</dbReference>
<dbReference type="FunFam" id="3.40.50.300:FF:000997">
    <property type="entry name" value="Multidrug resistance-associated protein 1"/>
    <property type="match status" value="1"/>
</dbReference>
<dbReference type="SUPFAM" id="SSF52540">
    <property type="entry name" value="P-loop containing nucleoside triphosphate hydrolases"/>
    <property type="match status" value="2"/>
</dbReference>
<dbReference type="Pfam" id="PF00664">
    <property type="entry name" value="ABC_membrane"/>
    <property type="match status" value="2"/>
</dbReference>
<feature type="domain" description="ABC transmembrane type-1" evidence="11">
    <location>
        <begin position="747"/>
        <end position="1022"/>
    </location>
</feature>
<protein>
    <recommendedName>
        <fullName evidence="14">ABC transmembrane type-1 domain-containing protein</fullName>
    </recommendedName>
</protein>
<accession>A0A3R6Z285</accession>
<keyword evidence="2" id="KW-0813">Transport</keyword>
<evidence type="ECO:0000256" key="1">
    <source>
        <dbReference type="ARBA" id="ARBA00004128"/>
    </source>
</evidence>
<dbReference type="AlphaFoldDB" id="A0A3R6Z285"/>
<dbReference type="EMBL" id="QUSY01000639">
    <property type="protein sequence ID" value="RHY28133.1"/>
    <property type="molecule type" value="Genomic_DNA"/>
</dbReference>
<feature type="transmembrane region" description="Helical" evidence="9">
    <location>
        <begin position="244"/>
        <end position="262"/>
    </location>
</feature>
<evidence type="ECO:0000256" key="5">
    <source>
        <dbReference type="ARBA" id="ARBA00022741"/>
    </source>
</evidence>
<dbReference type="Gene3D" id="3.40.50.300">
    <property type="entry name" value="P-loop containing nucleotide triphosphate hydrolases"/>
    <property type="match status" value="2"/>
</dbReference>
<comment type="subcellular location">
    <subcellularLocation>
        <location evidence="1">Vacuole membrane</location>
        <topology evidence="1">Multi-pass membrane protein</topology>
    </subcellularLocation>
</comment>
<feature type="transmembrane region" description="Helical" evidence="9">
    <location>
        <begin position="268"/>
        <end position="287"/>
    </location>
</feature>
<dbReference type="InterPro" id="IPR027417">
    <property type="entry name" value="P-loop_NTPase"/>
</dbReference>
<comment type="caution">
    <text evidence="12">The sequence shown here is derived from an EMBL/GenBank/DDBJ whole genome shotgun (WGS) entry which is preliminary data.</text>
</comment>
<dbReference type="InterPro" id="IPR003593">
    <property type="entry name" value="AAA+_ATPase"/>
</dbReference>
<evidence type="ECO:0008006" key="14">
    <source>
        <dbReference type="Google" id="ProtNLM"/>
    </source>
</evidence>
<evidence type="ECO:0000256" key="6">
    <source>
        <dbReference type="ARBA" id="ARBA00022840"/>
    </source>
</evidence>
<dbReference type="CDD" id="cd18579">
    <property type="entry name" value="ABC_6TM_ABCC_D1"/>
    <property type="match status" value="1"/>
</dbReference>
<dbReference type="GO" id="GO:0016887">
    <property type="term" value="F:ATP hydrolysis activity"/>
    <property type="evidence" value="ECO:0007669"/>
    <property type="project" value="InterPro"/>
</dbReference>
<dbReference type="PANTHER" id="PTHR24223:SF443">
    <property type="entry name" value="MULTIDRUG-RESISTANCE LIKE PROTEIN 1, ISOFORM I"/>
    <property type="match status" value="1"/>
</dbReference>
<dbReference type="InterPro" id="IPR036640">
    <property type="entry name" value="ABC1_TM_sf"/>
</dbReference>
<dbReference type="InterPro" id="IPR050173">
    <property type="entry name" value="ABC_transporter_C-like"/>
</dbReference>
<keyword evidence="4" id="KW-0677">Repeat</keyword>
<dbReference type="SMART" id="SM00382">
    <property type="entry name" value="AAA"/>
    <property type="match status" value="1"/>
</dbReference>
<evidence type="ECO:0000256" key="3">
    <source>
        <dbReference type="ARBA" id="ARBA00022692"/>
    </source>
</evidence>
<dbReference type="SUPFAM" id="SSF90123">
    <property type="entry name" value="ABC transporter transmembrane region"/>
    <property type="match status" value="2"/>
</dbReference>
<keyword evidence="8 9" id="KW-0472">Membrane</keyword>
<dbReference type="CDD" id="cd03250">
    <property type="entry name" value="ABCC_MRP_domain1"/>
    <property type="match status" value="1"/>
</dbReference>
<dbReference type="InterPro" id="IPR011527">
    <property type="entry name" value="ABC1_TM_dom"/>
</dbReference>
<keyword evidence="6" id="KW-0067">ATP-binding</keyword>
<dbReference type="Pfam" id="PF00005">
    <property type="entry name" value="ABC_tran"/>
    <property type="match status" value="2"/>
</dbReference>
<feature type="domain" description="ABC transporter" evidence="10">
    <location>
        <begin position="444"/>
        <end position="679"/>
    </location>
</feature>
<keyword evidence="7 9" id="KW-1133">Transmembrane helix</keyword>
<dbReference type="PROSITE" id="PS50893">
    <property type="entry name" value="ABC_TRANSPORTER_2"/>
    <property type="match status" value="1"/>
</dbReference>
<gene>
    <name evidence="12" type="ORF">DYB32_006211</name>
</gene>
<evidence type="ECO:0000256" key="2">
    <source>
        <dbReference type="ARBA" id="ARBA00022448"/>
    </source>
</evidence>
<evidence type="ECO:0000256" key="7">
    <source>
        <dbReference type="ARBA" id="ARBA00022989"/>
    </source>
</evidence>
<sequence length="1139" mass="124597">MLVLPGLTKCNAQPDDKSIGQHFVALASPLGDNPSITDNAAWRDLPNPMDTANWFRVATMLWFDSLIHRGAKRTMQENDVWKLCPRDTAAHLHAKFHVHWQQELNGHADRPIFGRAMWKTLKLTTLWATTLHGLYAVLMLVQPTMVKLLLEYLQTPRDQLSPGVSMGYFLAALLSVLSVVAITLADFGQYLNTTLGVNAKSIVMDSVYHKTLKLSRCSNAKMTSGEIVTMAAVDSERLFQGYMVVPWLVVAPATLIAVFILVGIEMGFVVGLVGGLSIAAVLYWGLVSAKAVGQARHHITTIQAERVKLTNEILHGIRVVKLYAWETYMEERIKTIRAKELALLRSYQYQRVLNTVVLSIAPVFSLALCLALYIAQGNELTTPLAFTIIAYVNVARIPCTVFANSIMVSSEALTSCDRIGKFLLTKEIAATSSLVPNDAAYVKVELQNAHFSWSHEGSCSTSITSTVPMTLKDITLTLVPKTLTIVVGPVGSGKSSLVSAILGEIHQVGGTRTVAGRVAYANQEAWIQHATLQNNILFTADMHADKYDRVLSACQLKPDLAMLPDGDQTEIGERGINLSGGQKARVSLARAMYRSDAADLILLDDPLSALDVHVAGAVFRECVQGMLQDKTVVLVLNSHYHFLPLADRVVVMEDGAIVGDGSFDSIKDAFPHLISFSDGAQHDSTDTEIATISVLAAASKEEKAKDSDAKGDGALVQKEDRKMGGVSSGLYLTYLRSTGWNGAFVAATIVVAFTVSQTAVVMTDWFMGYWSSHPGSNVTSVVLYVVLALVSMALVWGRSVYVLFLSVLCSKALHEKLFRKVIHAPVTTFFDVTPVGRILNRFSSDLDQVDSILPFYGVLFLQFGFQIAAVVVVCAATSPFILIVYVPLVYLFHKVQVYFLLTSSELKRLESISRTPVINLISETINGLSTIRAFGMTGAFATKSRDILDHNQSYFMIYRISSRWLQMRLDWLSAAILAGVSFITVASRTTIGLTAAGLALTYAAQMSSFLSRMTMTSSMIENIMTCVERLEHYNSLDTEGDAVPGVTATNPPSSWPELGSISFEAYSMRYRNHLDLVLKNVSFTVQAGEKVGICGRTGSGKSSLMAALFRMVEATDGRIRIDGVDIATVDLHTLRSRLT</sequence>
<evidence type="ECO:0000259" key="10">
    <source>
        <dbReference type="PROSITE" id="PS50893"/>
    </source>
</evidence>
<dbReference type="VEuPathDB" id="FungiDB:H310_12819"/>
<name>A0A3R6Z285_9STRA</name>
<dbReference type="PROSITE" id="PS00211">
    <property type="entry name" value="ABC_TRANSPORTER_1"/>
    <property type="match status" value="1"/>
</dbReference>
<dbReference type="InterPro" id="IPR003439">
    <property type="entry name" value="ABC_transporter-like_ATP-bd"/>
</dbReference>
<organism evidence="12 13">
    <name type="scientific">Aphanomyces invadans</name>
    <dbReference type="NCBI Taxonomy" id="157072"/>
    <lineage>
        <taxon>Eukaryota</taxon>
        <taxon>Sar</taxon>
        <taxon>Stramenopiles</taxon>
        <taxon>Oomycota</taxon>
        <taxon>Saprolegniomycetes</taxon>
        <taxon>Saprolegniales</taxon>
        <taxon>Verrucalvaceae</taxon>
        <taxon>Aphanomyces</taxon>
    </lineage>
</organism>
<keyword evidence="13" id="KW-1185">Reference proteome</keyword>
<feature type="transmembrane region" description="Helical" evidence="9">
    <location>
        <begin position="781"/>
        <end position="809"/>
    </location>
</feature>
<feature type="non-terminal residue" evidence="12">
    <location>
        <position position="1139"/>
    </location>
</feature>
<keyword evidence="5" id="KW-0547">Nucleotide-binding</keyword>
<feature type="transmembrane region" description="Helical" evidence="9">
    <location>
        <begin position="380"/>
        <end position="403"/>
    </location>
</feature>
<evidence type="ECO:0000256" key="9">
    <source>
        <dbReference type="SAM" id="Phobius"/>
    </source>
</evidence>
<feature type="transmembrane region" description="Helical" evidence="9">
    <location>
        <begin position="859"/>
        <end position="892"/>
    </location>
</feature>
<dbReference type="InterPro" id="IPR044726">
    <property type="entry name" value="ABCC_6TM_D2"/>
</dbReference>
<dbReference type="PANTHER" id="PTHR24223">
    <property type="entry name" value="ATP-BINDING CASSETTE SUB-FAMILY C"/>
    <property type="match status" value="1"/>
</dbReference>
<dbReference type="InterPro" id="IPR044746">
    <property type="entry name" value="ABCC_6TM_D1"/>
</dbReference>
<proteinExistence type="predicted"/>